<feature type="transmembrane region" description="Helical" evidence="7">
    <location>
        <begin position="31"/>
        <end position="52"/>
    </location>
</feature>
<dbReference type="Proteomes" id="UP001566476">
    <property type="component" value="Unassembled WGS sequence"/>
</dbReference>
<keyword evidence="6 7" id="KW-0472">Membrane</keyword>
<protein>
    <submittedName>
        <fullName evidence="9">Carbohydrate ABC transporter permease</fullName>
    </submittedName>
</protein>
<dbReference type="InterPro" id="IPR035906">
    <property type="entry name" value="MetI-like_sf"/>
</dbReference>
<evidence type="ECO:0000256" key="1">
    <source>
        <dbReference type="ARBA" id="ARBA00004651"/>
    </source>
</evidence>
<dbReference type="PANTHER" id="PTHR43744:SF12">
    <property type="entry name" value="ABC TRANSPORTER PERMEASE PROTEIN MG189-RELATED"/>
    <property type="match status" value="1"/>
</dbReference>
<name>A0ABV4I002_9ACTN</name>
<gene>
    <name evidence="9" type="ORF">AB2L28_07105</name>
</gene>
<accession>A0ABV4I002</accession>
<dbReference type="Pfam" id="PF00528">
    <property type="entry name" value="BPD_transp_1"/>
    <property type="match status" value="1"/>
</dbReference>
<evidence type="ECO:0000259" key="8">
    <source>
        <dbReference type="PROSITE" id="PS50928"/>
    </source>
</evidence>
<proteinExistence type="inferred from homology"/>
<dbReference type="PANTHER" id="PTHR43744">
    <property type="entry name" value="ABC TRANSPORTER PERMEASE PROTEIN MG189-RELATED-RELATED"/>
    <property type="match status" value="1"/>
</dbReference>
<evidence type="ECO:0000313" key="9">
    <source>
        <dbReference type="EMBL" id="MEZ0492002.1"/>
    </source>
</evidence>
<keyword evidence="10" id="KW-1185">Reference proteome</keyword>
<evidence type="ECO:0000256" key="7">
    <source>
        <dbReference type="RuleBase" id="RU363032"/>
    </source>
</evidence>
<evidence type="ECO:0000256" key="5">
    <source>
        <dbReference type="ARBA" id="ARBA00022989"/>
    </source>
</evidence>
<dbReference type="SUPFAM" id="SSF161098">
    <property type="entry name" value="MetI-like"/>
    <property type="match status" value="1"/>
</dbReference>
<dbReference type="PROSITE" id="PS50928">
    <property type="entry name" value="ABC_TM1"/>
    <property type="match status" value="1"/>
</dbReference>
<feature type="transmembrane region" description="Helical" evidence="7">
    <location>
        <begin position="172"/>
        <end position="193"/>
    </location>
</feature>
<feature type="domain" description="ABC transmembrane type-1" evidence="8">
    <location>
        <begin position="107"/>
        <end position="300"/>
    </location>
</feature>
<dbReference type="Gene3D" id="1.10.3720.10">
    <property type="entry name" value="MetI-like"/>
    <property type="match status" value="1"/>
</dbReference>
<dbReference type="CDD" id="cd06261">
    <property type="entry name" value="TM_PBP2"/>
    <property type="match status" value="1"/>
</dbReference>
<dbReference type="EMBL" id="JBGGTQ010000003">
    <property type="protein sequence ID" value="MEZ0492002.1"/>
    <property type="molecule type" value="Genomic_DNA"/>
</dbReference>
<dbReference type="RefSeq" id="WP_370718054.1">
    <property type="nucleotide sequence ID" value="NZ_JBGGTQ010000003.1"/>
</dbReference>
<evidence type="ECO:0000256" key="3">
    <source>
        <dbReference type="ARBA" id="ARBA00022475"/>
    </source>
</evidence>
<comment type="similarity">
    <text evidence="7">Belongs to the binding-protein-dependent transport system permease family.</text>
</comment>
<feature type="transmembrane region" description="Helical" evidence="7">
    <location>
        <begin position="142"/>
        <end position="160"/>
    </location>
</feature>
<organism evidence="9 10">
    <name type="scientific">Kineococcus mangrovi</name>
    <dbReference type="NCBI Taxonomy" id="1660183"/>
    <lineage>
        <taxon>Bacteria</taxon>
        <taxon>Bacillati</taxon>
        <taxon>Actinomycetota</taxon>
        <taxon>Actinomycetes</taxon>
        <taxon>Kineosporiales</taxon>
        <taxon>Kineosporiaceae</taxon>
        <taxon>Kineococcus</taxon>
    </lineage>
</organism>
<feature type="transmembrane region" description="Helical" evidence="7">
    <location>
        <begin position="279"/>
        <end position="300"/>
    </location>
</feature>
<evidence type="ECO:0000256" key="2">
    <source>
        <dbReference type="ARBA" id="ARBA00022448"/>
    </source>
</evidence>
<reference evidence="9 10" key="1">
    <citation type="submission" date="2024-07" db="EMBL/GenBank/DDBJ databases">
        <authorList>
            <person name="Thanompreechachai J."/>
            <person name="Duangmal K."/>
        </authorList>
    </citation>
    <scope>NUCLEOTIDE SEQUENCE [LARGE SCALE GENOMIC DNA]</scope>
    <source>
        <strain evidence="9 10">TBRC 1896</strain>
    </source>
</reference>
<keyword evidence="2 7" id="KW-0813">Transport</keyword>
<evidence type="ECO:0000256" key="6">
    <source>
        <dbReference type="ARBA" id="ARBA00023136"/>
    </source>
</evidence>
<evidence type="ECO:0000313" key="10">
    <source>
        <dbReference type="Proteomes" id="UP001566476"/>
    </source>
</evidence>
<evidence type="ECO:0000256" key="4">
    <source>
        <dbReference type="ARBA" id="ARBA00022692"/>
    </source>
</evidence>
<sequence length="314" mass="34130">MATTATTFDEAVAVSKPTGGARRGRPNPGRVLAWTALGLIMAATLFPFYWMLRTAFSNGAYLATEPANLLPVETTWGAFERVLGLATTEEAQAQAGSGASVSIFRALLNSVLVASLITAGQVFFGAMAAYAFSRLRWPGRNTVFFIFLTALMVPPIFTQLPNFLLMRDLGLLSSYTAIVLPFFFMTPFAIFFLRQFFLGIPREVEEAARLDGAGAVGRFFRVILPMASGPLVTLTILQYIQAWGEYLWPLLVASDRDHRVLTVALAVFRSQTPQGAPDWAGLMAATLLAALPVVILFAVFSRKIVNSIGFSGIK</sequence>
<keyword evidence="3" id="KW-1003">Cell membrane</keyword>
<dbReference type="InterPro" id="IPR000515">
    <property type="entry name" value="MetI-like"/>
</dbReference>
<feature type="transmembrane region" description="Helical" evidence="7">
    <location>
        <begin position="219"/>
        <end position="240"/>
    </location>
</feature>
<comment type="subcellular location">
    <subcellularLocation>
        <location evidence="1 7">Cell membrane</location>
        <topology evidence="1 7">Multi-pass membrane protein</topology>
    </subcellularLocation>
</comment>
<keyword evidence="4 7" id="KW-0812">Transmembrane</keyword>
<feature type="transmembrane region" description="Helical" evidence="7">
    <location>
        <begin position="106"/>
        <end position="130"/>
    </location>
</feature>
<comment type="caution">
    <text evidence="9">The sequence shown here is derived from an EMBL/GenBank/DDBJ whole genome shotgun (WGS) entry which is preliminary data.</text>
</comment>
<keyword evidence="5 7" id="KW-1133">Transmembrane helix</keyword>